<dbReference type="AlphaFoldDB" id="A0A370DNL5"/>
<accession>A0A370DNL5</accession>
<dbReference type="Proteomes" id="UP000254266">
    <property type="component" value="Unassembled WGS sequence"/>
</dbReference>
<dbReference type="PROSITE" id="PS51257">
    <property type="entry name" value="PROKAR_LIPOPROTEIN"/>
    <property type="match status" value="1"/>
</dbReference>
<dbReference type="InterPro" id="IPR015943">
    <property type="entry name" value="WD40/YVTN_repeat-like_dom_sf"/>
</dbReference>
<reference evidence="1 2" key="1">
    <citation type="journal article" date="2018" name="ISME J.">
        <title>Endosymbiont genomes yield clues of tubeworm success.</title>
        <authorList>
            <person name="Li Y."/>
            <person name="Liles M.R."/>
            <person name="Halanych K.M."/>
        </authorList>
    </citation>
    <scope>NUCLEOTIDE SEQUENCE [LARGE SCALE GENOMIC DNA]</scope>
    <source>
        <strain evidence="1">A1464</strain>
    </source>
</reference>
<gene>
    <name evidence="1" type="ORF">DIZ80_00890</name>
</gene>
<dbReference type="EMBL" id="QFXC01000002">
    <property type="protein sequence ID" value="RDH86160.1"/>
    <property type="molecule type" value="Genomic_DNA"/>
</dbReference>
<evidence type="ECO:0000313" key="1">
    <source>
        <dbReference type="EMBL" id="RDH86160.1"/>
    </source>
</evidence>
<organism evidence="1 2">
    <name type="scientific">endosymbiont of Galathealinum brachiosum</name>
    <dbReference type="NCBI Taxonomy" id="2200906"/>
    <lineage>
        <taxon>Bacteria</taxon>
        <taxon>Pseudomonadati</taxon>
        <taxon>Pseudomonadota</taxon>
        <taxon>Gammaproteobacteria</taxon>
        <taxon>sulfur-oxidizing symbionts</taxon>
    </lineage>
</organism>
<proteinExistence type="predicted"/>
<dbReference type="PANTHER" id="PTHR35399">
    <property type="entry name" value="SLR8030 PROTEIN"/>
    <property type="match status" value="1"/>
</dbReference>
<dbReference type="Gene3D" id="2.130.10.10">
    <property type="entry name" value="YVTN repeat-like/Quinoprotein amine dehydrogenase"/>
    <property type="match status" value="1"/>
</dbReference>
<protein>
    <submittedName>
        <fullName evidence="1">Translocation protein TolB</fullName>
    </submittedName>
</protein>
<sequence>MNTRRSFLRSTLSSLAVLSIGSLLGCSNNRIIKPSSSTSLLDEVGVLLPPDENGLMLPDGFTSRVIANSGVAPYSGSPFVWHDAPDGGATFLTSDGGWIYVSNSEIGRNLGGVSSIRFDAAGNIINAYSILDNSNLNCAGGATPWGTWLSCEEINRGFIWECDPYGQMMPVKRPALGRFYHEAITVDLESNYLYMTEDLYDGCFYRFVPDSINSNGYPNLSAGTLEVAVVDSVQFKVNWIPVPDPEASTVATRHQVDSSTEFKGGEGIVYYNGTVSFATKGDNRIWSYNTKTETLSVVYDAGVNQNPILTGVDNITLSQDGELVVSEDGGDLQIVAITNSNKLVPLVQLVGHENSEITGPAFSPDGKRLYFSSQRGAKGVSNDGVTFEVTGPFHS</sequence>
<dbReference type="SUPFAM" id="SSF63825">
    <property type="entry name" value="YWTD domain"/>
    <property type="match status" value="1"/>
</dbReference>
<keyword evidence="2" id="KW-1185">Reference proteome</keyword>
<dbReference type="InterPro" id="IPR008557">
    <property type="entry name" value="PhoX"/>
</dbReference>
<dbReference type="PANTHER" id="PTHR35399:SF2">
    <property type="entry name" value="DUF839 DOMAIN-CONTAINING PROTEIN"/>
    <property type="match status" value="1"/>
</dbReference>
<name>A0A370DNL5_9GAMM</name>
<evidence type="ECO:0000313" key="2">
    <source>
        <dbReference type="Proteomes" id="UP000254266"/>
    </source>
</evidence>
<comment type="caution">
    <text evidence="1">The sequence shown here is derived from an EMBL/GenBank/DDBJ whole genome shotgun (WGS) entry which is preliminary data.</text>
</comment>
<dbReference type="Pfam" id="PF05787">
    <property type="entry name" value="PhoX"/>
    <property type="match status" value="2"/>
</dbReference>